<evidence type="ECO:0000313" key="2">
    <source>
        <dbReference type="EMBL" id="EGW20665.1"/>
    </source>
</evidence>
<dbReference type="HOGENOM" id="CLU_1967993_0_0_6"/>
<proteinExistence type="predicted"/>
<dbReference type="AlphaFoldDB" id="G3J0E3"/>
<sequence length="127" mass="14079">MIRFLDFPASTPRAKYEPRYEVIFAGRLATGDNPLPASNARRMLKAKKHKHLTLDNKRVSVNMGNNRRVLPVGHSPSPIVAHRAHAARGNGYKAKAEKKPTERKPAAPFTTPYIALKADNIEKSAAK</sequence>
<evidence type="ECO:0000256" key="1">
    <source>
        <dbReference type="SAM" id="MobiDB-lite"/>
    </source>
</evidence>
<dbReference type="EMBL" id="JH109153">
    <property type="protein sequence ID" value="EGW20665.1"/>
    <property type="molecule type" value="Genomic_DNA"/>
</dbReference>
<organism evidence="2 3">
    <name type="scientific">Methylobacter tundripaludum (strain ATCC BAA-1195 / DSM 17260 / SV96)</name>
    <dbReference type="NCBI Taxonomy" id="697282"/>
    <lineage>
        <taxon>Bacteria</taxon>
        <taxon>Pseudomonadati</taxon>
        <taxon>Pseudomonadota</taxon>
        <taxon>Gammaproteobacteria</taxon>
        <taxon>Methylococcales</taxon>
        <taxon>Methylococcaceae</taxon>
        <taxon>Methylobacter</taxon>
    </lineage>
</organism>
<gene>
    <name evidence="2" type="ORF">Mettu_3814</name>
</gene>
<protein>
    <submittedName>
        <fullName evidence="2">Uncharacterized protein</fullName>
    </submittedName>
</protein>
<keyword evidence="3" id="KW-1185">Reference proteome</keyword>
<dbReference type="Proteomes" id="UP000004664">
    <property type="component" value="Unassembled WGS sequence"/>
</dbReference>
<reference evidence="2 3" key="1">
    <citation type="submission" date="2011-06" db="EMBL/GenBank/DDBJ databases">
        <title>Genomic sequence of Methylobacter tundripaludum SV96.</title>
        <authorList>
            <consortium name="US DOE Joint Genome Institute"/>
            <person name="Lucas S."/>
            <person name="Han J."/>
            <person name="Lapidus A."/>
            <person name="Cheng J.-F."/>
            <person name="Goodwin L."/>
            <person name="Pitluck S."/>
            <person name="Held B."/>
            <person name="Detter J.C."/>
            <person name="Han C."/>
            <person name="Tapia R."/>
            <person name="Land M."/>
            <person name="Hauser L."/>
            <person name="Kyrpides N."/>
            <person name="Ivanova N."/>
            <person name="Ovchinnikova G."/>
            <person name="Pagani I."/>
            <person name="Klotz M.G."/>
            <person name="Dispirito A.A."/>
            <person name="Murrell J.C."/>
            <person name="Dunfield P."/>
            <person name="Kalyuzhnaya M.G."/>
            <person name="Svenning M."/>
            <person name="Trotsenko Y.A."/>
            <person name="Stein L.Y."/>
            <person name="Woyke T."/>
        </authorList>
    </citation>
    <scope>NUCLEOTIDE SEQUENCE [LARGE SCALE GENOMIC DNA]</scope>
    <source>
        <strain evidence="3">ATCC BAA-1195 / DSM 17260 / SV96</strain>
    </source>
</reference>
<evidence type="ECO:0000313" key="3">
    <source>
        <dbReference type="Proteomes" id="UP000004664"/>
    </source>
</evidence>
<dbReference type="RefSeq" id="WP_006893031.1">
    <property type="nucleotide sequence ID" value="NZ_JH109153.1"/>
</dbReference>
<feature type="compositionally biased region" description="Basic and acidic residues" evidence="1">
    <location>
        <begin position="94"/>
        <end position="105"/>
    </location>
</feature>
<dbReference type="STRING" id="697282.Mettu_3814"/>
<feature type="region of interest" description="Disordered" evidence="1">
    <location>
        <begin position="84"/>
        <end position="111"/>
    </location>
</feature>
<accession>G3J0E3</accession>
<name>G3J0E3_METTV</name>